<dbReference type="AlphaFoldDB" id="A0A1F5QBA5"/>
<dbReference type="PANTHER" id="PTHR11076:SF33">
    <property type="entry name" value="DNA POLYMERASE KAPPA"/>
    <property type="match status" value="1"/>
</dbReference>
<organism evidence="3 4">
    <name type="scientific">Candidatus Doudnabacteria bacterium RIFCSPLOWO2_02_FULL_48_13</name>
    <dbReference type="NCBI Taxonomy" id="1817845"/>
    <lineage>
        <taxon>Bacteria</taxon>
        <taxon>Candidatus Doudnaibacteriota</taxon>
    </lineage>
</organism>
<dbReference type="GO" id="GO:0006281">
    <property type="term" value="P:DNA repair"/>
    <property type="evidence" value="ECO:0007669"/>
    <property type="project" value="InterPro"/>
</dbReference>
<dbReference type="Pfam" id="PF11799">
    <property type="entry name" value="IMS_C"/>
    <property type="match status" value="1"/>
</dbReference>
<dbReference type="GO" id="GO:0005829">
    <property type="term" value="C:cytosol"/>
    <property type="evidence" value="ECO:0007669"/>
    <property type="project" value="TreeGrafter"/>
</dbReference>
<comment type="caution">
    <text evidence="3">The sequence shown here is derived from an EMBL/GenBank/DDBJ whole genome shotgun (WGS) entry which is preliminary data.</text>
</comment>
<dbReference type="CDD" id="cd03586">
    <property type="entry name" value="PolY_Pol_IV_kappa"/>
    <property type="match status" value="1"/>
</dbReference>
<evidence type="ECO:0000313" key="3">
    <source>
        <dbReference type="EMBL" id="OGE99426.1"/>
    </source>
</evidence>
<dbReference type="InterPro" id="IPR017961">
    <property type="entry name" value="DNA_pol_Y-fam_little_finger"/>
</dbReference>
<dbReference type="Pfam" id="PF00817">
    <property type="entry name" value="IMS"/>
    <property type="match status" value="1"/>
</dbReference>
<dbReference type="InterPro" id="IPR043128">
    <property type="entry name" value="Rev_trsase/Diguanyl_cyclase"/>
</dbReference>
<dbReference type="EMBL" id="MFFF01000019">
    <property type="protein sequence ID" value="OGE99426.1"/>
    <property type="molecule type" value="Genomic_DNA"/>
</dbReference>
<dbReference type="InterPro" id="IPR001126">
    <property type="entry name" value="UmuC"/>
</dbReference>
<dbReference type="GO" id="GO:0003887">
    <property type="term" value="F:DNA-directed DNA polymerase activity"/>
    <property type="evidence" value="ECO:0007669"/>
    <property type="project" value="InterPro"/>
</dbReference>
<dbReference type="InterPro" id="IPR036775">
    <property type="entry name" value="DNA_pol_Y-fam_lit_finger_sf"/>
</dbReference>
<reference evidence="3 4" key="1">
    <citation type="journal article" date="2016" name="Nat. Commun.">
        <title>Thousands of microbial genomes shed light on interconnected biogeochemical processes in an aquifer system.</title>
        <authorList>
            <person name="Anantharaman K."/>
            <person name="Brown C.T."/>
            <person name="Hug L.A."/>
            <person name="Sharon I."/>
            <person name="Castelle C.J."/>
            <person name="Probst A.J."/>
            <person name="Thomas B.C."/>
            <person name="Singh A."/>
            <person name="Wilkins M.J."/>
            <person name="Karaoz U."/>
            <person name="Brodie E.L."/>
            <person name="Williams K.H."/>
            <person name="Hubbard S.S."/>
            <person name="Banfield J.F."/>
        </authorList>
    </citation>
    <scope>NUCLEOTIDE SEQUENCE [LARGE SCALE GENOMIC DNA]</scope>
</reference>
<proteinExistence type="inferred from homology"/>
<comment type="similarity">
    <text evidence="1">Belongs to the DNA polymerase type-Y family.</text>
</comment>
<dbReference type="InterPro" id="IPR043502">
    <property type="entry name" value="DNA/RNA_pol_sf"/>
</dbReference>
<sequence>MDMNSYFASVEQQANPHLRGRPVGVCEHLGGIIIAPSAEARLMGIKPGATVWEAIKIFPQIVLLPTDPDKYRHVTKKFLNILNDYSDDVEQYSIDEAFIDITRYTDGDYRDARLLGMEIKQRLRLEIGEWVSASVGVGPNKLISKIAADLGTDHIDRLGIVRPQDISKLYDELALTDVPGIGRRIEKALHRLGIFTLKQLAVYPLGNLLNQFGIWGYVLRELANFRDTSAVVTEEEPPKSFGHAYTVPKPLTSEREIRKLMFKLSDKVGRRMRKHGASGSIVHYFHSDRQYTSFGKQRKIRDFINEGRDIFRVAWKIFLSSSPFPAEGGGMEGVSSSEISAPTYSPPYHGGELKLKIMGVSVSGLRWETGQDFLFEQYERPRRLAAIMDKINNKYGDYTITRARFYDAPDTWAKDTVGFGRTRSLNQ</sequence>
<dbReference type="Proteomes" id="UP000177235">
    <property type="component" value="Unassembled WGS sequence"/>
</dbReference>
<evidence type="ECO:0000259" key="2">
    <source>
        <dbReference type="PROSITE" id="PS50173"/>
    </source>
</evidence>
<dbReference type="InterPro" id="IPR050116">
    <property type="entry name" value="DNA_polymerase-Y"/>
</dbReference>
<protein>
    <recommendedName>
        <fullName evidence="2">UmuC domain-containing protein</fullName>
    </recommendedName>
</protein>
<evidence type="ECO:0000256" key="1">
    <source>
        <dbReference type="ARBA" id="ARBA00010945"/>
    </source>
</evidence>
<name>A0A1F5QBA5_9BACT</name>
<dbReference type="SUPFAM" id="SSF100879">
    <property type="entry name" value="Lesion bypass DNA polymerase (Y-family), little finger domain"/>
    <property type="match status" value="1"/>
</dbReference>
<feature type="domain" description="UmuC" evidence="2">
    <location>
        <begin position="1"/>
        <end position="182"/>
    </location>
</feature>
<dbReference type="SUPFAM" id="SSF56672">
    <property type="entry name" value="DNA/RNA polymerases"/>
    <property type="match status" value="1"/>
</dbReference>
<dbReference type="GO" id="GO:0042276">
    <property type="term" value="P:error-prone translesion synthesis"/>
    <property type="evidence" value="ECO:0007669"/>
    <property type="project" value="TreeGrafter"/>
</dbReference>
<dbReference type="Gene3D" id="1.10.150.20">
    <property type="entry name" value="5' to 3' exonuclease, C-terminal subdomain"/>
    <property type="match status" value="1"/>
</dbReference>
<dbReference type="Gene3D" id="3.30.1490.100">
    <property type="entry name" value="DNA polymerase, Y-family, little finger domain"/>
    <property type="match status" value="1"/>
</dbReference>
<gene>
    <name evidence="3" type="ORF">A3J05_03740</name>
</gene>
<evidence type="ECO:0000313" key="4">
    <source>
        <dbReference type="Proteomes" id="UP000177235"/>
    </source>
</evidence>
<dbReference type="Gene3D" id="3.40.1170.60">
    <property type="match status" value="1"/>
</dbReference>
<dbReference type="GO" id="GO:0003684">
    <property type="term" value="F:damaged DNA binding"/>
    <property type="evidence" value="ECO:0007669"/>
    <property type="project" value="InterPro"/>
</dbReference>
<dbReference type="GO" id="GO:0009432">
    <property type="term" value="P:SOS response"/>
    <property type="evidence" value="ECO:0007669"/>
    <property type="project" value="TreeGrafter"/>
</dbReference>
<dbReference type="PROSITE" id="PS50173">
    <property type="entry name" value="UMUC"/>
    <property type="match status" value="1"/>
</dbReference>
<accession>A0A1F5QBA5</accession>
<dbReference type="Gene3D" id="3.30.70.270">
    <property type="match status" value="1"/>
</dbReference>
<dbReference type="PANTHER" id="PTHR11076">
    <property type="entry name" value="DNA REPAIR POLYMERASE UMUC / TRANSFERASE FAMILY MEMBER"/>
    <property type="match status" value="1"/>
</dbReference>
<dbReference type="InterPro" id="IPR022880">
    <property type="entry name" value="DNApol_IV"/>
</dbReference>